<accession>A0AAV8WQG5</accession>
<keyword evidence="7" id="KW-1185">Reference proteome</keyword>
<keyword evidence="4" id="KW-0862">Zinc</keyword>
<evidence type="ECO:0000256" key="1">
    <source>
        <dbReference type="ARBA" id="ARBA00004123"/>
    </source>
</evidence>
<dbReference type="Proteomes" id="UP001162156">
    <property type="component" value="Unassembled WGS sequence"/>
</dbReference>
<dbReference type="GO" id="GO:0008270">
    <property type="term" value="F:zinc ion binding"/>
    <property type="evidence" value="ECO:0007669"/>
    <property type="project" value="UniProtKB-KW"/>
</dbReference>
<gene>
    <name evidence="6" type="ORF">NQ314_018706</name>
</gene>
<keyword evidence="3" id="KW-0863">Zinc-finger</keyword>
<evidence type="ECO:0000256" key="2">
    <source>
        <dbReference type="ARBA" id="ARBA00022723"/>
    </source>
</evidence>
<evidence type="ECO:0000256" key="5">
    <source>
        <dbReference type="ARBA" id="ARBA00023242"/>
    </source>
</evidence>
<evidence type="ECO:0000256" key="4">
    <source>
        <dbReference type="ARBA" id="ARBA00022833"/>
    </source>
</evidence>
<protein>
    <submittedName>
        <fullName evidence="6">Uncharacterized protein</fullName>
    </submittedName>
</protein>
<organism evidence="6 7">
    <name type="scientific">Rhamnusium bicolor</name>
    <dbReference type="NCBI Taxonomy" id="1586634"/>
    <lineage>
        <taxon>Eukaryota</taxon>
        <taxon>Metazoa</taxon>
        <taxon>Ecdysozoa</taxon>
        <taxon>Arthropoda</taxon>
        <taxon>Hexapoda</taxon>
        <taxon>Insecta</taxon>
        <taxon>Pterygota</taxon>
        <taxon>Neoptera</taxon>
        <taxon>Endopterygota</taxon>
        <taxon>Coleoptera</taxon>
        <taxon>Polyphaga</taxon>
        <taxon>Cucujiformia</taxon>
        <taxon>Chrysomeloidea</taxon>
        <taxon>Cerambycidae</taxon>
        <taxon>Lepturinae</taxon>
        <taxon>Rhagiini</taxon>
        <taxon>Rhamnusium</taxon>
    </lineage>
</organism>
<evidence type="ECO:0000256" key="3">
    <source>
        <dbReference type="ARBA" id="ARBA00022771"/>
    </source>
</evidence>
<dbReference type="AlphaFoldDB" id="A0AAV8WQG5"/>
<dbReference type="InterPro" id="IPR012337">
    <property type="entry name" value="RNaseH-like_sf"/>
</dbReference>
<evidence type="ECO:0000313" key="6">
    <source>
        <dbReference type="EMBL" id="KAJ8928696.1"/>
    </source>
</evidence>
<evidence type="ECO:0000313" key="7">
    <source>
        <dbReference type="Proteomes" id="UP001162156"/>
    </source>
</evidence>
<comment type="caution">
    <text evidence="6">The sequence shown here is derived from an EMBL/GenBank/DDBJ whole genome shotgun (WGS) entry which is preliminary data.</text>
</comment>
<keyword evidence="5" id="KW-0539">Nucleus</keyword>
<name>A0AAV8WQG5_9CUCU</name>
<dbReference type="SUPFAM" id="SSF53098">
    <property type="entry name" value="Ribonuclease H-like"/>
    <property type="match status" value="1"/>
</dbReference>
<dbReference type="PANTHER" id="PTHR46481:SF10">
    <property type="entry name" value="ZINC FINGER BED DOMAIN-CONTAINING PROTEIN 39"/>
    <property type="match status" value="1"/>
</dbReference>
<sequence length="122" mass="13672">MWSCTHNNSSFLSSTAHWLSPEFRLEHAVLAMKPVLGSHTGENIAEGLNLTATSWDIPQSKIHVLVHDSGANMVKGVRVAGYASARCFIHFIQLVIKKKLQLTQNMLNMRVSLKAELKKTFR</sequence>
<dbReference type="PANTHER" id="PTHR46481">
    <property type="entry name" value="ZINC FINGER BED DOMAIN-CONTAINING PROTEIN 4"/>
    <property type="match status" value="1"/>
</dbReference>
<comment type="subcellular location">
    <subcellularLocation>
        <location evidence="1">Nucleus</location>
    </subcellularLocation>
</comment>
<dbReference type="GO" id="GO:0005634">
    <property type="term" value="C:nucleus"/>
    <property type="evidence" value="ECO:0007669"/>
    <property type="project" value="UniProtKB-SubCell"/>
</dbReference>
<dbReference type="InterPro" id="IPR052035">
    <property type="entry name" value="ZnF_BED_domain_contain"/>
</dbReference>
<keyword evidence="2" id="KW-0479">Metal-binding</keyword>
<dbReference type="EMBL" id="JANEYF010005296">
    <property type="protein sequence ID" value="KAJ8928696.1"/>
    <property type="molecule type" value="Genomic_DNA"/>
</dbReference>
<proteinExistence type="predicted"/>
<reference evidence="6" key="1">
    <citation type="journal article" date="2023" name="Insect Mol. Biol.">
        <title>Genome sequencing provides insights into the evolution of gene families encoding plant cell wall-degrading enzymes in longhorned beetles.</title>
        <authorList>
            <person name="Shin N.R."/>
            <person name="Okamura Y."/>
            <person name="Kirsch R."/>
            <person name="Pauchet Y."/>
        </authorList>
    </citation>
    <scope>NUCLEOTIDE SEQUENCE</scope>
    <source>
        <strain evidence="6">RBIC_L_NR</strain>
    </source>
</reference>